<keyword evidence="3" id="KW-1185">Reference proteome</keyword>
<feature type="region of interest" description="Disordered" evidence="1">
    <location>
        <begin position="196"/>
        <end position="217"/>
    </location>
</feature>
<sequence>MFSEEEHLTGRNSLALLPPGAPSASADAQRVDKQLQYWTDKKVSVYSVERLQTTAATLRDIRAKEEKAAELTKRAEKRAEKEAALAQKRAKDAERAAQRAASNTPAKNEDPATARATRRKESTWVNETRPWLSHDFAAKSELARAKQRVKARHHSQQAQEEYQARRVIAETKQAKKWKERCATSALQGDQVKLVPGLRRGDPIKPNKPNMHCAGDREPCFRF</sequence>
<feature type="compositionally biased region" description="Basic and acidic residues" evidence="1">
    <location>
        <begin position="66"/>
        <end position="97"/>
    </location>
</feature>
<organism evidence="2 3">
    <name type="scientific">Cymbomonas tetramitiformis</name>
    <dbReference type="NCBI Taxonomy" id="36881"/>
    <lineage>
        <taxon>Eukaryota</taxon>
        <taxon>Viridiplantae</taxon>
        <taxon>Chlorophyta</taxon>
        <taxon>Pyramimonadophyceae</taxon>
        <taxon>Pyramimonadales</taxon>
        <taxon>Pyramimonadaceae</taxon>
        <taxon>Cymbomonas</taxon>
    </lineage>
</organism>
<reference evidence="2 3" key="1">
    <citation type="journal article" date="2015" name="Genome Biol. Evol.">
        <title>Comparative Genomics of a Bacterivorous Green Alga Reveals Evolutionary Causalities and Consequences of Phago-Mixotrophic Mode of Nutrition.</title>
        <authorList>
            <person name="Burns J.A."/>
            <person name="Paasch A."/>
            <person name="Narechania A."/>
            <person name="Kim E."/>
        </authorList>
    </citation>
    <scope>NUCLEOTIDE SEQUENCE [LARGE SCALE GENOMIC DNA]</scope>
    <source>
        <strain evidence="2 3">PLY_AMNH</strain>
    </source>
</reference>
<feature type="compositionally biased region" description="Low complexity" evidence="1">
    <location>
        <begin position="13"/>
        <end position="28"/>
    </location>
</feature>
<gene>
    <name evidence="2" type="ORF">CYMTET_3310</name>
</gene>
<evidence type="ECO:0000313" key="3">
    <source>
        <dbReference type="Proteomes" id="UP001190700"/>
    </source>
</evidence>
<dbReference type="EMBL" id="LGRX02000191">
    <property type="protein sequence ID" value="KAK3289249.1"/>
    <property type="molecule type" value="Genomic_DNA"/>
</dbReference>
<name>A0AAE0LLN9_9CHLO</name>
<comment type="caution">
    <text evidence="2">The sequence shown here is derived from an EMBL/GenBank/DDBJ whole genome shotgun (WGS) entry which is preliminary data.</text>
</comment>
<feature type="region of interest" description="Disordered" evidence="1">
    <location>
        <begin position="66"/>
        <end position="125"/>
    </location>
</feature>
<evidence type="ECO:0000313" key="2">
    <source>
        <dbReference type="EMBL" id="KAK3289249.1"/>
    </source>
</evidence>
<feature type="region of interest" description="Disordered" evidence="1">
    <location>
        <begin position="1"/>
        <end position="28"/>
    </location>
</feature>
<dbReference type="AlphaFoldDB" id="A0AAE0LLN9"/>
<dbReference type="Proteomes" id="UP001190700">
    <property type="component" value="Unassembled WGS sequence"/>
</dbReference>
<proteinExistence type="predicted"/>
<evidence type="ECO:0000256" key="1">
    <source>
        <dbReference type="SAM" id="MobiDB-lite"/>
    </source>
</evidence>
<accession>A0AAE0LLN9</accession>
<protein>
    <submittedName>
        <fullName evidence="2">Uncharacterized protein</fullName>
    </submittedName>
</protein>